<dbReference type="RefSeq" id="WP_129654608.1">
    <property type="nucleotide sequence ID" value="NZ_ML142911.1"/>
</dbReference>
<name>A0A444VJS2_9FLAO</name>
<feature type="transmembrane region" description="Helical" evidence="1">
    <location>
        <begin position="68"/>
        <end position="86"/>
    </location>
</feature>
<sequence length="118" mass="13200">MIKNIISLLLLGISVFLSLKHGLEAFPPIGDRQLKILGELGIDVALMPYFGVFSIIIGLMLLWPRTFVLSNILHALVIVLLIVLALKAGNYTLPLLEIPFLAMPLLLIYLKYPFNIKF</sequence>
<dbReference type="EMBL" id="JJMP01000007">
    <property type="protein sequence ID" value="RYC51013.1"/>
    <property type="molecule type" value="Genomic_DNA"/>
</dbReference>
<gene>
    <name evidence="2" type="ORF">DN53_15350</name>
</gene>
<dbReference type="Proteomes" id="UP000290261">
    <property type="component" value="Unassembled WGS sequence"/>
</dbReference>
<comment type="caution">
    <text evidence="2">The sequence shown here is derived from an EMBL/GenBank/DDBJ whole genome shotgun (WGS) entry which is preliminary data.</text>
</comment>
<organism evidence="2 3">
    <name type="scientific">Flagellimonas olearia</name>
    <dbReference type="NCBI Taxonomy" id="552546"/>
    <lineage>
        <taxon>Bacteria</taxon>
        <taxon>Pseudomonadati</taxon>
        <taxon>Bacteroidota</taxon>
        <taxon>Flavobacteriia</taxon>
        <taxon>Flavobacteriales</taxon>
        <taxon>Flavobacteriaceae</taxon>
        <taxon>Flagellimonas</taxon>
    </lineage>
</organism>
<reference evidence="2 3" key="1">
    <citation type="submission" date="2014-04" db="EMBL/GenBank/DDBJ databases">
        <title>Whole genome of Muricauda olearia.</title>
        <authorList>
            <person name="Zhang X.-H."/>
            <person name="Tang K."/>
        </authorList>
    </citation>
    <scope>NUCLEOTIDE SEQUENCE [LARGE SCALE GENOMIC DNA]</scope>
    <source>
        <strain evidence="2 3">Th120</strain>
    </source>
</reference>
<keyword evidence="3" id="KW-1185">Reference proteome</keyword>
<dbReference type="AlphaFoldDB" id="A0A444VJS2"/>
<feature type="transmembrane region" description="Helical" evidence="1">
    <location>
        <begin position="92"/>
        <end position="110"/>
    </location>
</feature>
<evidence type="ECO:0008006" key="4">
    <source>
        <dbReference type="Google" id="ProtNLM"/>
    </source>
</evidence>
<accession>A0A444VJS2</accession>
<evidence type="ECO:0000313" key="2">
    <source>
        <dbReference type="EMBL" id="RYC51013.1"/>
    </source>
</evidence>
<evidence type="ECO:0000313" key="3">
    <source>
        <dbReference type="Proteomes" id="UP000290261"/>
    </source>
</evidence>
<keyword evidence="1" id="KW-0472">Membrane</keyword>
<protein>
    <recommendedName>
        <fullName evidence="4">DoxX family protein</fullName>
    </recommendedName>
</protein>
<evidence type="ECO:0000256" key="1">
    <source>
        <dbReference type="SAM" id="Phobius"/>
    </source>
</evidence>
<proteinExistence type="predicted"/>
<feature type="transmembrane region" description="Helical" evidence="1">
    <location>
        <begin position="46"/>
        <end position="63"/>
    </location>
</feature>
<keyword evidence="1" id="KW-0812">Transmembrane</keyword>
<keyword evidence="1" id="KW-1133">Transmembrane helix</keyword>